<sequence>MKYHSALFLLFWAGLMVCSGGKVITENCLKTHPSSPHVAGVDLDAAQKCTLECSFEEVRIMDSNGNINITRGLEVNKEAWPETASKYAPMYPGCLAKSKDVKDKCEKAYVYIKCFGQEAVDLIFT</sequence>
<name>A0A1W6QYP7_9HEMI</name>
<accession>A0A1W6QYP7</accession>
<reference evidence="2" key="2">
    <citation type="journal article" date="2017" name="J. Asia-Pac. Entomol.">
        <title>Chemosensory genes from Pachypeltis micranthus, a natural enemy of the climbing hemp vine.</title>
        <authorList>
            <person name="Liu N.-Y."/>
            <person name="Zhu J.-Y."/>
            <person name="Ji M."/>
            <person name="Yang B."/>
            <person name="Ze S.-Z."/>
        </authorList>
    </citation>
    <scope>NUCLEOTIDE SEQUENCE</scope>
</reference>
<proteinExistence type="evidence at transcript level"/>
<dbReference type="AlphaFoldDB" id="A0A1W6QYP7"/>
<feature type="signal peptide" evidence="1">
    <location>
        <begin position="1"/>
        <end position="20"/>
    </location>
</feature>
<dbReference type="EMBL" id="KY056624">
    <property type="protein sequence ID" value="ARO46431.1"/>
    <property type="molecule type" value="mRNA"/>
</dbReference>
<dbReference type="InterPro" id="IPR036728">
    <property type="entry name" value="PBP_GOBP_sf"/>
</dbReference>
<organism evidence="2">
    <name type="scientific">Pachypeltis micranthus</name>
    <dbReference type="NCBI Taxonomy" id="1983339"/>
    <lineage>
        <taxon>Eukaryota</taxon>
        <taxon>Metazoa</taxon>
        <taxon>Ecdysozoa</taxon>
        <taxon>Arthropoda</taxon>
        <taxon>Hexapoda</taxon>
        <taxon>Insecta</taxon>
        <taxon>Pterygota</taxon>
        <taxon>Neoptera</taxon>
        <taxon>Paraneoptera</taxon>
        <taxon>Hemiptera</taxon>
        <taxon>Heteroptera</taxon>
        <taxon>Panheteroptera</taxon>
        <taxon>Cimicomorpha</taxon>
        <taxon>Miridae</taxon>
        <taxon>Monaloniini</taxon>
        <taxon>Pachypeltis</taxon>
    </lineage>
</organism>
<dbReference type="Pfam" id="PF01395">
    <property type="entry name" value="PBP_GOBP"/>
    <property type="match status" value="1"/>
</dbReference>
<evidence type="ECO:0000313" key="2">
    <source>
        <dbReference type="EMBL" id="ARO46431.1"/>
    </source>
</evidence>
<keyword evidence="1" id="KW-0732">Signal</keyword>
<dbReference type="InterPro" id="IPR006170">
    <property type="entry name" value="PBP/GOBP"/>
</dbReference>
<reference evidence="2" key="1">
    <citation type="submission" date="2016-10" db="EMBL/GenBank/DDBJ databases">
        <authorList>
            <person name="Varghese N."/>
        </authorList>
    </citation>
    <scope>NUCLEOTIDE SEQUENCE</scope>
</reference>
<dbReference type="SUPFAM" id="SSF47565">
    <property type="entry name" value="Insect pheromone/odorant-binding proteins"/>
    <property type="match status" value="1"/>
</dbReference>
<feature type="chain" id="PRO_5012235908" evidence="1">
    <location>
        <begin position="21"/>
        <end position="125"/>
    </location>
</feature>
<dbReference type="CDD" id="cd23992">
    <property type="entry name" value="PBP_GOBP"/>
    <property type="match status" value="1"/>
</dbReference>
<evidence type="ECO:0000256" key="1">
    <source>
        <dbReference type="SAM" id="SignalP"/>
    </source>
</evidence>
<dbReference type="Gene3D" id="1.10.238.20">
    <property type="entry name" value="Pheromone/general odorant binding protein domain"/>
    <property type="match status" value="1"/>
</dbReference>
<protein>
    <submittedName>
        <fullName evidence="2">Odorant binding protein 2</fullName>
    </submittedName>
</protein>
<dbReference type="SMART" id="SM00708">
    <property type="entry name" value="PhBP"/>
    <property type="match status" value="1"/>
</dbReference>
<dbReference type="GO" id="GO:0005549">
    <property type="term" value="F:odorant binding"/>
    <property type="evidence" value="ECO:0007669"/>
    <property type="project" value="InterPro"/>
</dbReference>